<proteinExistence type="predicted"/>
<feature type="non-terminal residue" evidence="1">
    <location>
        <position position="1"/>
    </location>
</feature>
<keyword evidence="2" id="KW-1185">Reference proteome</keyword>
<evidence type="ECO:0000313" key="1">
    <source>
        <dbReference type="EMBL" id="KAH3824929.1"/>
    </source>
</evidence>
<gene>
    <name evidence="1" type="ORF">DPMN_126789</name>
</gene>
<dbReference type="AlphaFoldDB" id="A0A9D4JVX2"/>
<name>A0A9D4JVX2_DREPO</name>
<dbReference type="Proteomes" id="UP000828390">
    <property type="component" value="Unassembled WGS sequence"/>
</dbReference>
<dbReference type="EMBL" id="JAIWYP010000005">
    <property type="protein sequence ID" value="KAH3824929.1"/>
    <property type="molecule type" value="Genomic_DNA"/>
</dbReference>
<accession>A0A9D4JVX2</accession>
<reference evidence="1" key="1">
    <citation type="journal article" date="2019" name="bioRxiv">
        <title>The Genome of the Zebra Mussel, Dreissena polymorpha: A Resource for Invasive Species Research.</title>
        <authorList>
            <person name="McCartney M.A."/>
            <person name="Auch B."/>
            <person name="Kono T."/>
            <person name="Mallez S."/>
            <person name="Zhang Y."/>
            <person name="Obille A."/>
            <person name="Becker A."/>
            <person name="Abrahante J.E."/>
            <person name="Garbe J."/>
            <person name="Badalamenti J.P."/>
            <person name="Herman A."/>
            <person name="Mangelson H."/>
            <person name="Liachko I."/>
            <person name="Sullivan S."/>
            <person name="Sone E.D."/>
            <person name="Koren S."/>
            <person name="Silverstein K.A.T."/>
            <person name="Beckman K.B."/>
            <person name="Gohl D.M."/>
        </authorList>
    </citation>
    <scope>NUCLEOTIDE SEQUENCE</scope>
    <source>
        <strain evidence="1">Duluth1</strain>
        <tissue evidence="1">Whole animal</tissue>
    </source>
</reference>
<evidence type="ECO:0000313" key="2">
    <source>
        <dbReference type="Proteomes" id="UP000828390"/>
    </source>
</evidence>
<organism evidence="1 2">
    <name type="scientific">Dreissena polymorpha</name>
    <name type="common">Zebra mussel</name>
    <name type="synonym">Mytilus polymorpha</name>
    <dbReference type="NCBI Taxonomy" id="45954"/>
    <lineage>
        <taxon>Eukaryota</taxon>
        <taxon>Metazoa</taxon>
        <taxon>Spiralia</taxon>
        <taxon>Lophotrochozoa</taxon>
        <taxon>Mollusca</taxon>
        <taxon>Bivalvia</taxon>
        <taxon>Autobranchia</taxon>
        <taxon>Heteroconchia</taxon>
        <taxon>Euheterodonta</taxon>
        <taxon>Imparidentia</taxon>
        <taxon>Neoheterodontei</taxon>
        <taxon>Myida</taxon>
        <taxon>Dreissenoidea</taxon>
        <taxon>Dreissenidae</taxon>
        <taxon>Dreissena</taxon>
    </lineage>
</organism>
<sequence length="63" mass="6885">MFSVGNTNPYQISKTPLPISITWLVKTCTQNMSSVCAHCYQPTEVTQELLPFCGLTGPLPLSP</sequence>
<reference evidence="1" key="2">
    <citation type="submission" date="2020-11" db="EMBL/GenBank/DDBJ databases">
        <authorList>
            <person name="McCartney M.A."/>
            <person name="Auch B."/>
            <person name="Kono T."/>
            <person name="Mallez S."/>
            <person name="Becker A."/>
            <person name="Gohl D.M."/>
            <person name="Silverstein K.A.T."/>
            <person name="Koren S."/>
            <person name="Bechman K.B."/>
            <person name="Herman A."/>
            <person name="Abrahante J.E."/>
            <person name="Garbe J."/>
        </authorList>
    </citation>
    <scope>NUCLEOTIDE SEQUENCE</scope>
    <source>
        <strain evidence="1">Duluth1</strain>
        <tissue evidence="1">Whole animal</tissue>
    </source>
</reference>
<protein>
    <submittedName>
        <fullName evidence="1">Uncharacterized protein</fullName>
    </submittedName>
</protein>
<comment type="caution">
    <text evidence="1">The sequence shown here is derived from an EMBL/GenBank/DDBJ whole genome shotgun (WGS) entry which is preliminary data.</text>
</comment>